<dbReference type="EMBL" id="RQFD01000003">
    <property type="protein sequence ID" value="TGK53221.1"/>
    <property type="molecule type" value="Genomic_DNA"/>
</dbReference>
<comment type="caution">
    <text evidence="2">The sequence shown here is derived from an EMBL/GenBank/DDBJ whole genome shotgun (WGS) entry which is preliminary data.</text>
</comment>
<proteinExistence type="predicted"/>
<gene>
    <name evidence="2" type="ORF">EHQ10_05630</name>
</gene>
<evidence type="ECO:0000313" key="3">
    <source>
        <dbReference type="Proteomes" id="UP000297617"/>
    </source>
</evidence>
<feature type="compositionally biased region" description="Polar residues" evidence="1">
    <location>
        <begin position="112"/>
        <end position="129"/>
    </location>
</feature>
<reference evidence="3" key="1">
    <citation type="journal article" date="2019" name="PLoS Negl. Trop. Dis.">
        <title>Revisiting the worldwide diversity of Leptospira species in the environment.</title>
        <authorList>
            <person name="Vincent A.T."/>
            <person name="Schiettekatte O."/>
            <person name="Bourhy P."/>
            <person name="Veyrier F.J."/>
            <person name="Picardeau M."/>
        </authorList>
    </citation>
    <scope>NUCLEOTIDE SEQUENCE [LARGE SCALE GENOMIC DNA]</scope>
    <source>
        <strain evidence="3">201800295</strain>
    </source>
</reference>
<protein>
    <submittedName>
        <fullName evidence="2">Uncharacterized protein</fullName>
    </submittedName>
</protein>
<dbReference type="RefSeq" id="WP_135753487.1">
    <property type="nucleotide sequence ID" value="NZ_RQFD01000003.1"/>
</dbReference>
<feature type="compositionally biased region" description="Polar residues" evidence="1">
    <location>
        <begin position="138"/>
        <end position="152"/>
    </location>
</feature>
<feature type="region of interest" description="Disordered" evidence="1">
    <location>
        <begin position="98"/>
        <end position="152"/>
    </location>
</feature>
<evidence type="ECO:0000313" key="2">
    <source>
        <dbReference type="EMBL" id="TGK53221.1"/>
    </source>
</evidence>
<evidence type="ECO:0000256" key="1">
    <source>
        <dbReference type="SAM" id="MobiDB-lite"/>
    </source>
</evidence>
<accession>A0ABY2L993</accession>
<dbReference type="Proteomes" id="UP000297617">
    <property type="component" value="Unassembled WGS sequence"/>
</dbReference>
<name>A0ABY2L993_9LEPT</name>
<keyword evidence="3" id="KW-1185">Reference proteome</keyword>
<organism evidence="2 3">
    <name type="scientific">Leptospira bouyouniensis</name>
    <dbReference type="NCBI Taxonomy" id="2484911"/>
    <lineage>
        <taxon>Bacteria</taxon>
        <taxon>Pseudomonadati</taxon>
        <taxon>Spirochaetota</taxon>
        <taxon>Spirochaetia</taxon>
        <taxon>Leptospirales</taxon>
        <taxon>Leptospiraceae</taxon>
        <taxon>Leptospira</taxon>
    </lineage>
</organism>
<sequence>MIDYLKLATQFRDKGVRSDSNMPLFEAALKNAQGQGEAPLTSWDAVRILQAIVWLEWCYIYNFKTTLQVPVLINDESFQKEMKSLGLSMTETIRENLNNETKEPKPNIAPNLVSSDVAQPQGESNQGTVGTDAKPLETNETQGEANGSTQSG</sequence>